<dbReference type="Proteomes" id="UP000228888">
    <property type="component" value="Unassembled WGS sequence"/>
</dbReference>
<dbReference type="InterPro" id="IPR029063">
    <property type="entry name" value="SAM-dependent_MTases_sf"/>
</dbReference>
<evidence type="ECO:0000259" key="1">
    <source>
        <dbReference type="Pfam" id="PF08241"/>
    </source>
</evidence>
<evidence type="ECO:0000313" key="7">
    <source>
        <dbReference type="EMBL" id="PJB03703.1"/>
    </source>
</evidence>
<accession>A0A2H9P920</accession>
<evidence type="ECO:0000313" key="2">
    <source>
        <dbReference type="EMBL" id="PIV13959.1"/>
    </source>
</evidence>
<dbReference type="Proteomes" id="UP000230477">
    <property type="component" value="Unassembled WGS sequence"/>
</dbReference>
<dbReference type="GO" id="GO:0008757">
    <property type="term" value="F:S-adenosylmethionine-dependent methyltransferase activity"/>
    <property type="evidence" value="ECO:0007669"/>
    <property type="project" value="InterPro"/>
</dbReference>
<dbReference type="EMBL" id="PEUT01000001">
    <property type="protein sequence ID" value="PIV13959.1"/>
    <property type="molecule type" value="Genomic_DNA"/>
</dbReference>
<dbReference type="CDD" id="cd02440">
    <property type="entry name" value="AdoMet_MTases"/>
    <property type="match status" value="1"/>
</dbReference>
<reference evidence="8 9" key="2">
    <citation type="submission" date="2017-09" db="EMBL/GenBank/DDBJ databases">
        <title>Depth-based differentiation of microbial function through sediment-hosted aquifers and enrichment of novel symbionts in the deep terrestrial subsurface.</title>
        <authorList>
            <person name="Probst A.J."/>
            <person name="Ladd B."/>
            <person name="Jarett J.K."/>
            <person name="Geller-Mcgrath D.E."/>
            <person name="Sieber C.M.K."/>
            <person name="Emerson J.B."/>
            <person name="Anantharaman K."/>
            <person name="Thomas B.C."/>
            <person name="Malmstrom R."/>
            <person name="Stieglmeier M."/>
            <person name="Klingl A."/>
            <person name="Woyke T."/>
            <person name="Ryan C.M."/>
            <person name="Banfield J.F."/>
        </authorList>
    </citation>
    <scope>NUCLEOTIDE SEQUENCE [LARGE SCALE GENOMIC DNA]</scope>
</reference>
<accession>A0A2H9N2T0</accession>
<accession>A0A2H9MMF8</accession>
<proteinExistence type="predicted"/>
<dbReference type="EMBL" id="PFIH01000021">
    <property type="protein sequence ID" value="PIX28204.1"/>
    <property type="molecule type" value="Genomic_DNA"/>
</dbReference>
<dbReference type="Pfam" id="PF08241">
    <property type="entry name" value="Methyltransf_11"/>
    <property type="match status" value="1"/>
</dbReference>
<dbReference type="Proteomes" id="UP000231449">
    <property type="component" value="Unassembled WGS sequence"/>
</dbReference>
<dbReference type="Proteomes" id="UP000228989">
    <property type="component" value="Unassembled WGS sequence"/>
</dbReference>
<evidence type="ECO:0000313" key="4">
    <source>
        <dbReference type="EMBL" id="PIV89639.1"/>
    </source>
</evidence>
<dbReference type="InterPro" id="IPR013216">
    <property type="entry name" value="Methyltransf_11"/>
</dbReference>
<accession>A0A2H9QRZ8</accession>
<evidence type="ECO:0000313" key="9">
    <source>
        <dbReference type="Proteomes" id="UP000228888"/>
    </source>
</evidence>
<evidence type="ECO:0000313" key="3">
    <source>
        <dbReference type="EMBL" id="PIV46320.1"/>
    </source>
</evidence>
<evidence type="ECO:0000313" key="8">
    <source>
        <dbReference type="Proteomes" id="UP000228874"/>
    </source>
</evidence>
<dbReference type="EMBL" id="PFFF01000041">
    <property type="protein sequence ID" value="PIV89639.1"/>
    <property type="molecule type" value="Genomic_DNA"/>
</dbReference>
<accession>A0A2H9M4P1</accession>
<comment type="caution">
    <text evidence="5">The sequence shown here is derived from an EMBL/GenBank/DDBJ whole genome shotgun (WGS) entry which is preliminary data.</text>
</comment>
<sequence length="136" mass="15929">MKILDIGCGRNKYKSITKEDIVISLDRVKLHRVDIVHDLEKFSLPFRDNEFDKVIAFHVLEHIKNFIPLMAELHRIMKAGAILEIKVPFYSAQVCNIMIQRIKDFSPFLPLITLVKVHLPTKLMEVEYNSKLKKEK</sequence>
<dbReference type="EMBL" id="PETW01000036">
    <property type="protein sequence ID" value="PIV46320.1"/>
    <property type="molecule type" value="Genomic_DNA"/>
</dbReference>
<dbReference type="EMBL" id="PFMG01000015">
    <property type="protein sequence ID" value="PIY99979.1"/>
    <property type="molecule type" value="Genomic_DNA"/>
</dbReference>
<evidence type="ECO:0000313" key="6">
    <source>
        <dbReference type="EMBL" id="PIY99979.1"/>
    </source>
</evidence>
<feature type="domain" description="Methyltransferase type 11" evidence="1">
    <location>
        <begin position="27"/>
        <end position="83"/>
    </location>
</feature>
<dbReference type="Proteomes" id="UP000228874">
    <property type="component" value="Unassembled WGS sequence"/>
</dbReference>
<dbReference type="Gene3D" id="3.40.50.150">
    <property type="entry name" value="Vaccinia Virus protein VP39"/>
    <property type="match status" value="1"/>
</dbReference>
<reference evidence="5" key="1">
    <citation type="submission" date="2017-09" db="EMBL/GenBank/DDBJ databases">
        <title>Depth-based differentiation of microbial function through sediment-hosted aquifers and enrichment of novel symbionts in the deep terrestrial subsurface.</title>
        <authorList>
            <person name="Probst A.J."/>
            <person name="Ladd B."/>
            <person name="Jarett J.K."/>
            <person name="Geller-Mcgrath D.E."/>
            <person name="Sieber C.M."/>
            <person name="Emerson J.B."/>
            <person name="Anantharaman K."/>
            <person name="Thomas B.C."/>
            <person name="Malmstrom R."/>
            <person name="Stieglmeier M."/>
            <person name="Klingl A."/>
            <person name="Woyke T."/>
            <person name="Ryan C.M."/>
            <person name="Banfield J.F."/>
        </authorList>
    </citation>
    <scope>NUCLEOTIDE SEQUENCE [LARGE SCALE GENOMIC DNA]</scope>
    <source>
        <strain evidence="3">CG02_land_8_20_14_3_00_31_209</strain>
        <strain evidence="2">CG03_land_8_20_14_0_80_31_114</strain>
        <strain evidence="4">CG17_big_fil_post_rev_8_21_14_2_50_31_73</strain>
        <strain evidence="6">CG_4_10_14_0_8_um_filter_31_133</strain>
        <strain evidence="5">CG_4_8_14_3_um_filter</strain>
        <strain evidence="7">CG_4_9_14_3_um_filter_31_125</strain>
    </source>
</reference>
<gene>
    <name evidence="7" type="ORF">CO124_01990</name>
    <name evidence="3" type="ORF">COS22_02020</name>
    <name evidence="2" type="ORF">COS45_00205</name>
    <name evidence="4" type="ORF">COW47_01940</name>
    <name evidence="6" type="ORF">COY63_00405</name>
    <name evidence="5" type="ORF">COZ66_00905</name>
</gene>
<dbReference type="AlphaFoldDB" id="A0A2H9N2T0"/>
<accession>A0A2H9M732</accession>
<evidence type="ECO:0000313" key="10">
    <source>
        <dbReference type="Proteomes" id="UP000231449"/>
    </source>
</evidence>
<protein>
    <recommendedName>
        <fullName evidence="1">Methyltransferase type 11 domain-containing protein</fullName>
    </recommendedName>
</protein>
<dbReference type="EMBL" id="PFUW01000035">
    <property type="protein sequence ID" value="PJB03703.1"/>
    <property type="molecule type" value="Genomic_DNA"/>
</dbReference>
<dbReference type="SUPFAM" id="SSF53335">
    <property type="entry name" value="S-adenosyl-L-methionine-dependent methyltransferases"/>
    <property type="match status" value="1"/>
</dbReference>
<name>A0A2H9N2T0_HUBC1</name>
<dbReference type="Proteomes" id="UP000230713">
    <property type="component" value="Unassembled WGS sequence"/>
</dbReference>
<evidence type="ECO:0000313" key="5">
    <source>
        <dbReference type="EMBL" id="PIX28204.1"/>
    </source>
</evidence>
<organism evidence="5 10">
    <name type="scientific">Huberarchaeum crystalense</name>
    <dbReference type="NCBI Taxonomy" id="2014257"/>
    <lineage>
        <taxon>Archaea</taxon>
        <taxon>Candidatus Huberarchaeota</taxon>
        <taxon>Candidatus Huberarchaeia</taxon>
        <taxon>Candidatus Huberarchaeales</taxon>
        <taxon>Candidatus Huberarchaeaceae</taxon>
        <taxon>Candidatus Huberarchaeum</taxon>
    </lineage>
</organism>